<protein>
    <submittedName>
        <fullName evidence="2">Uncharacterized protein</fullName>
    </submittedName>
</protein>
<reference evidence="2" key="1">
    <citation type="submission" date="2022-04" db="EMBL/GenBank/DDBJ databases">
        <title>A functionally conserved STORR gene fusion in Papaver species that diverged 16.8 million years ago.</title>
        <authorList>
            <person name="Catania T."/>
        </authorList>
    </citation>
    <scope>NUCLEOTIDE SEQUENCE</scope>
    <source>
        <strain evidence="2">S-188037</strain>
    </source>
</reference>
<sequence>MTKISLLLSFLLVFVLIAMPASSSSRMILKRDQEIVVDGKVNTCPPNPCRCLVAPQGCTPPRGCRNGSASRCCECPTCCPAV</sequence>
<feature type="signal peptide" evidence="1">
    <location>
        <begin position="1"/>
        <end position="23"/>
    </location>
</feature>
<dbReference type="Proteomes" id="UP001202328">
    <property type="component" value="Unassembled WGS sequence"/>
</dbReference>
<name>A0AAD4SX29_9MAGN</name>
<evidence type="ECO:0000313" key="2">
    <source>
        <dbReference type="EMBL" id="KAI3925060.1"/>
    </source>
</evidence>
<proteinExistence type="predicted"/>
<keyword evidence="3" id="KW-1185">Reference proteome</keyword>
<feature type="chain" id="PRO_5041922905" evidence="1">
    <location>
        <begin position="24"/>
        <end position="82"/>
    </location>
</feature>
<evidence type="ECO:0000256" key="1">
    <source>
        <dbReference type="SAM" id="SignalP"/>
    </source>
</evidence>
<organism evidence="2 3">
    <name type="scientific">Papaver atlanticum</name>
    <dbReference type="NCBI Taxonomy" id="357466"/>
    <lineage>
        <taxon>Eukaryota</taxon>
        <taxon>Viridiplantae</taxon>
        <taxon>Streptophyta</taxon>
        <taxon>Embryophyta</taxon>
        <taxon>Tracheophyta</taxon>
        <taxon>Spermatophyta</taxon>
        <taxon>Magnoliopsida</taxon>
        <taxon>Ranunculales</taxon>
        <taxon>Papaveraceae</taxon>
        <taxon>Papaveroideae</taxon>
        <taxon>Papaver</taxon>
    </lineage>
</organism>
<gene>
    <name evidence="2" type="ORF">MKW98_009710</name>
</gene>
<dbReference type="AlphaFoldDB" id="A0AAD4SX29"/>
<evidence type="ECO:0000313" key="3">
    <source>
        <dbReference type="Proteomes" id="UP001202328"/>
    </source>
</evidence>
<keyword evidence="1" id="KW-0732">Signal</keyword>
<dbReference type="EMBL" id="JAJJMB010008202">
    <property type="protein sequence ID" value="KAI3925060.1"/>
    <property type="molecule type" value="Genomic_DNA"/>
</dbReference>
<comment type="caution">
    <text evidence="2">The sequence shown here is derived from an EMBL/GenBank/DDBJ whole genome shotgun (WGS) entry which is preliminary data.</text>
</comment>
<accession>A0AAD4SX29</accession>